<dbReference type="Gene3D" id="2.30.30.140">
    <property type="match status" value="2"/>
</dbReference>
<dbReference type="PROSITE" id="PS51518">
    <property type="entry name" value="SGF29_C"/>
    <property type="match status" value="1"/>
</dbReference>
<dbReference type="OrthoDB" id="10265994at2759"/>
<dbReference type="Proteomes" id="UP000001542">
    <property type="component" value="Unassembled WGS sequence"/>
</dbReference>
<dbReference type="GO" id="GO:0000124">
    <property type="term" value="C:SAGA complex"/>
    <property type="evidence" value="ECO:0000318"/>
    <property type="project" value="GO_Central"/>
</dbReference>
<dbReference type="InterPro" id="IPR037802">
    <property type="entry name" value="SGF29"/>
</dbReference>
<evidence type="ECO:0000259" key="1">
    <source>
        <dbReference type="PROSITE" id="PS51518"/>
    </source>
</evidence>
<name>A2F7R1_TRIV3</name>
<dbReference type="CDD" id="cd20393">
    <property type="entry name" value="Tudor_SGF29_rpt1"/>
    <property type="match status" value="1"/>
</dbReference>
<accession>A2F7R1</accession>
<keyword evidence="3" id="KW-1185">Reference proteome</keyword>
<dbReference type="OMA" id="CIKENDQ"/>
<dbReference type="AlphaFoldDB" id="A2F7R1"/>
<dbReference type="PANTHER" id="PTHR21539:SF0">
    <property type="entry name" value="SAGA-ASSOCIATED FACTOR 29"/>
    <property type="match status" value="1"/>
</dbReference>
<dbReference type="InterPro" id="IPR047288">
    <property type="entry name" value="Tudor_SGF29_rpt1"/>
</dbReference>
<dbReference type="SMR" id="A2F7R1"/>
<reference evidence="2" key="2">
    <citation type="journal article" date="2007" name="Science">
        <title>Draft genome sequence of the sexually transmitted pathogen Trichomonas vaginalis.</title>
        <authorList>
            <person name="Carlton J.M."/>
            <person name="Hirt R.P."/>
            <person name="Silva J.C."/>
            <person name="Delcher A.L."/>
            <person name="Schatz M."/>
            <person name="Zhao Q."/>
            <person name="Wortman J.R."/>
            <person name="Bidwell S.L."/>
            <person name="Alsmark U.C.M."/>
            <person name="Besteiro S."/>
            <person name="Sicheritz-Ponten T."/>
            <person name="Noel C.J."/>
            <person name="Dacks J.B."/>
            <person name="Foster P.G."/>
            <person name="Simillion C."/>
            <person name="Van de Peer Y."/>
            <person name="Miranda-Saavedra D."/>
            <person name="Barton G.J."/>
            <person name="Westrop G.D."/>
            <person name="Mueller S."/>
            <person name="Dessi D."/>
            <person name="Fiori P.L."/>
            <person name="Ren Q."/>
            <person name="Paulsen I."/>
            <person name="Zhang H."/>
            <person name="Bastida-Corcuera F.D."/>
            <person name="Simoes-Barbosa A."/>
            <person name="Brown M.T."/>
            <person name="Hayes R.D."/>
            <person name="Mukherjee M."/>
            <person name="Okumura C.Y."/>
            <person name="Schneider R."/>
            <person name="Smith A.J."/>
            <person name="Vanacova S."/>
            <person name="Villalvazo M."/>
            <person name="Haas B.J."/>
            <person name="Pertea M."/>
            <person name="Feldblyum T.V."/>
            <person name="Utterback T.R."/>
            <person name="Shu C.L."/>
            <person name="Osoegawa K."/>
            <person name="de Jong P.J."/>
            <person name="Hrdy I."/>
            <person name="Horvathova L."/>
            <person name="Zubacova Z."/>
            <person name="Dolezal P."/>
            <person name="Malik S.B."/>
            <person name="Logsdon J.M. Jr."/>
            <person name="Henze K."/>
            <person name="Gupta A."/>
            <person name="Wang C.C."/>
            <person name="Dunne R.L."/>
            <person name="Upcroft J.A."/>
            <person name="Upcroft P."/>
            <person name="White O."/>
            <person name="Salzberg S.L."/>
            <person name="Tang P."/>
            <person name="Chiu C.-H."/>
            <person name="Lee Y.-S."/>
            <person name="Embley T.M."/>
            <person name="Coombs G.H."/>
            <person name="Mottram J.C."/>
            <person name="Tachezy J."/>
            <person name="Fraser-Liggett C.M."/>
            <person name="Johnson P.J."/>
        </authorList>
    </citation>
    <scope>NUCLEOTIDE SEQUENCE [LARGE SCALE GENOMIC DNA]</scope>
    <source>
        <strain evidence="2">G3</strain>
    </source>
</reference>
<gene>
    <name evidence="2" type="ORF">TVAG_433660</name>
</gene>
<reference evidence="2" key="1">
    <citation type="submission" date="2006-10" db="EMBL/GenBank/DDBJ databases">
        <authorList>
            <person name="Amadeo P."/>
            <person name="Zhao Q."/>
            <person name="Wortman J."/>
            <person name="Fraser-Liggett C."/>
            <person name="Carlton J."/>
        </authorList>
    </citation>
    <scope>NUCLEOTIDE SEQUENCE</scope>
    <source>
        <strain evidence="2">G3</strain>
    </source>
</reference>
<evidence type="ECO:0000313" key="2">
    <source>
        <dbReference type="EMBL" id="EAX99038.1"/>
    </source>
</evidence>
<sequence>MSKDFAALLERVEKLQNSRDVDDNIEIINFQQIDLNSPKNCLNELEKYANSTFLSEQTKLLDIFQNVDSVVDDNEPVSFEIPSLQFLKERFQRFISDLLPIKHPPYPPLCGAIKHQKDKIIKSDTYACIPLGEDYILAYVIGYDKDTKCYHCCDADPEGDEVNVIQVPFDQIIPVPTSCPSKRTVSTTHQSKSSVLALWLNDNQTWTSVFYPAKVAAAPSTSPGIYKLQFDGEQPLYAPVPEKFVIAMP</sequence>
<feature type="domain" description="SGF29 C-terminal" evidence="1">
    <location>
        <begin position="116"/>
        <end position="249"/>
    </location>
</feature>
<dbReference type="FunFam" id="2.30.30.140:FF:000178">
    <property type="entry name" value="Predicted protein"/>
    <property type="match status" value="1"/>
</dbReference>
<organism evidence="2 3">
    <name type="scientific">Trichomonas vaginalis (strain ATCC PRA-98 / G3)</name>
    <dbReference type="NCBI Taxonomy" id="412133"/>
    <lineage>
        <taxon>Eukaryota</taxon>
        <taxon>Metamonada</taxon>
        <taxon>Parabasalia</taxon>
        <taxon>Trichomonadida</taxon>
        <taxon>Trichomonadidae</taxon>
        <taxon>Trichomonas</taxon>
    </lineage>
</organism>
<dbReference type="Pfam" id="PF07039">
    <property type="entry name" value="SGF29_Tudor"/>
    <property type="match status" value="1"/>
</dbReference>
<dbReference type="InterPro" id="IPR010750">
    <property type="entry name" value="SGF29_tudor-like_dom"/>
</dbReference>
<dbReference type="VEuPathDB" id="TrichDB:TVAG_433660"/>
<dbReference type="RefSeq" id="XP_001311968.1">
    <property type="nucleotide sequence ID" value="XM_001311967.1"/>
</dbReference>
<evidence type="ECO:0000313" key="3">
    <source>
        <dbReference type="Proteomes" id="UP000001542"/>
    </source>
</evidence>
<dbReference type="STRING" id="5722.A2F7R1"/>
<dbReference type="InParanoid" id="A2F7R1"/>
<dbReference type="KEGG" id="tva:4756843"/>
<dbReference type="PANTHER" id="PTHR21539">
    <property type="entry name" value="SAGA-ASSOCIATED FACTOR 29"/>
    <property type="match status" value="1"/>
</dbReference>
<proteinExistence type="predicted"/>
<dbReference type="VEuPathDB" id="TrichDB:TVAGG3_0248270"/>
<protein>
    <recommendedName>
        <fullName evidence="1">SGF29 C-terminal domain-containing protein</fullName>
    </recommendedName>
</protein>
<dbReference type="EMBL" id="DS113652">
    <property type="protein sequence ID" value="EAX99038.1"/>
    <property type="molecule type" value="Genomic_DNA"/>
</dbReference>